<reference evidence="4 5" key="1">
    <citation type="submission" date="2018-01" db="EMBL/GenBank/DDBJ databases">
        <title>Draft genome of the strawberry crown rot pathogen Phytophthora cactorum.</title>
        <authorList>
            <person name="Armitage A.D."/>
            <person name="Lysoe E."/>
            <person name="Nellist C.F."/>
            <person name="Harrison R.J."/>
            <person name="Brurberg M.B."/>
        </authorList>
    </citation>
    <scope>NUCLEOTIDE SEQUENCE [LARGE SCALE GENOMIC DNA]</scope>
    <source>
        <strain evidence="4 5">10300</strain>
    </source>
</reference>
<dbReference type="EMBL" id="RCMV01001033">
    <property type="protein sequence ID" value="KAG3210847.1"/>
    <property type="molecule type" value="Genomic_DNA"/>
</dbReference>
<dbReference type="VEuPathDB" id="FungiDB:PC110_g18588"/>
<gene>
    <name evidence="4" type="ORF">PC110_g18588</name>
    <name evidence="2" type="ORF">PC118_g17944</name>
    <name evidence="3" type="ORF">PC129_g18166</name>
</gene>
<comment type="caution">
    <text evidence="4">The sequence shown here is derived from an EMBL/GenBank/DDBJ whole genome shotgun (WGS) entry which is preliminary data.</text>
</comment>
<evidence type="ECO:0000256" key="1">
    <source>
        <dbReference type="SAM" id="MobiDB-lite"/>
    </source>
</evidence>
<dbReference type="Proteomes" id="UP000251314">
    <property type="component" value="Unassembled WGS sequence"/>
</dbReference>
<dbReference type="AlphaFoldDB" id="A0A329RJV2"/>
<protein>
    <submittedName>
        <fullName evidence="4">Uncharacterized protein</fullName>
    </submittedName>
</protein>
<evidence type="ECO:0000313" key="2">
    <source>
        <dbReference type="EMBL" id="KAG2968557.1"/>
    </source>
</evidence>
<organism evidence="4 5">
    <name type="scientific">Phytophthora cactorum</name>
    <dbReference type="NCBI Taxonomy" id="29920"/>
    <lineage>
        <taxon>Eukaryota</taxon>
        <taxon>Sar</taxon>
        <taxon>Stramenopiles</taxon>
        <taxon>Oomycota</taxon>
        <taxon>Peronosporomycetes</taxon>
        <taxon>Peronosporales</taxon>
        <taxon>Peronosporaceae</taxon>
        <taxon>Phytophthora</taxon>
    </lineage>
</organism>
<sequence>MAPVRVSTKRDRDERRAQIQQRLNDLENVNATPNEEKAPTAKRRRPLGEGKRAIFLRKNARA</sequence>
<name>A0A329RJV2_9STRA</name>
<feature type="compositionally biased region" description="Polar residues" evidence="1">
    <location>
        <begin position="21"/>
        <end position="33"/>
    </location>
</feature>
<keyword evidence="5" id="KW-1185">Reference proteome</keyword>
<evidence type="ECO:0000313" key="5">
    <source>
        <dbReference type="Proteomes" id="UP000251314"/>
    </source>
</evidence>
<evidence type="ECO:0000313" key="4">
    <source>
        <dbReference type="EMBL" id="RAW24993.1"/>
    </source>
</evidence>
<feature type="region of interest" description="Disordered" evidence="1">
    <location>
        <begin position="21"/>
        <end position="62"/>
    </location>
</feature>
<accession>A0A329RJV2</accession>
<dbReference type="Proteomes" id="UP000697107">
    <property type="component" value="Unassembled WGS sequence"/>
</dbReference>
<evidence type="ECO:0000313" key="3">
    <source>
        <dbReference type="EMBL" id="KAG3210847.1"/>
    </source>
</evidence>
<dbReference type="EMBL" id="MJFZ01000806">
    <property type="protein sequence ID" value="RAW24993.1"/>
    <property type="molecule type" value="Genomic_DNA"/>
</dbReference>
<proteinExistence type="predicted"/>
<dbReference type="EMBL" id="RCML01000852">
    <property type="protein sequence ID" value="KAG2968557.1"/>
    <property type="molecule type" value="Genomic_DNA"/>
</dbReference>
<reference evidence="3" key="2">
    <citation type="submission" date="2018-05" db="EMBL/GenBank/DDBJ databases">
        <title>Effector identification in a new, highly contiguous assembly of the strawberry crown rot pathogen Phytophthora cactorum.</title>
        <authorList>
            <person name="Armitage A.D."/>
            <person name="Nellist C.F."/>
            <person name="Bates H."/>
            <person name="Vickerstaff R.J."/>
            <person name="Harrison R.J."/>
        </authorList>
    </citation>
    <scope>NUCLEOTIDE SEQUENCE</scope>
    <source>
        <strain evidence="2">P415</strain>
        <strain evidence="3">P421</strain>
    </source>
</reference>
<dbReference type="Proteomes" id="UP000760860">
    <property type="component" value="Unassembled WGS sequence"/>
</dbReference>